<organism evidence="1 2">
    <name type="scientific">Flavobacterium hydrocarbonoxydans</name>
    <dbReference type="NCBI Taxonomy" id="2683249"/>
    <lineage>
        <taxon>Bacteria</taxon>
        <taxon>Pseudomonadati</taxon>
        <taxon>Bacteroidota</taxon>
        <taxon>Flavobacteriia</taxon>
        <taxon>Flavobacteriales</taxon>
        <taxon>Flavobacteriaceae</taxon>
        <taxon>Flavobacterium</taxon>
    </lineage>
</organism>
<sequence length="48" mass="5285">MKKQNPGNKLAFNKAAVTELNDSQIQEINGGIDSIRSIPITIYILTLL</sequence>
<accession>A0A6I4NQ54</accession>
<dbReference type="EMBL" id="WSTB01000015">
    <property type="protein sequence ID" value="MWB96548.1"/>
    <property type="molecule type" value="Genomic_DNA"/>
</dbReference>
<keyword evidence="2" id="KW-1185">Reference proteome</keyword>
<reference evidence="1 2" key="1">
    <citation type="submission" date="2019-12" db="EMBL/GenBank/DDBJ databases">
        <authorList>
            <person name="Kim Y.S."/>
        </authorList>
    </citation>
    <scope>NUCLEOTIDE SEQUENCE [LARGE SCALE GENOMIC DNA]</scope>
    <source>
        <strain evidence="1 2">GA093</strain>
    </source>
</reference>
<evidence type="ECO:0008006" key="3">
    <source>
        <dbReference type="Google" id="ProtNLM"/>
    </source>
</evidence>
<gene>
    <name evidence="1" type="ORF">GON26_19460</name>
</gene>
<dbReference type="NCBIfam" id="NF038153">
    <property type="entry name" value="lant_leader_L1a"/>
    <property type="match status" value="1"/>
</dbReference>
<evidence type="ECO:0000313" key="1">
    <source>
        <dbReference type="EMBL" id="MWB96548.1"/>
    </source>
</evidence>
<dbReference type="InterPro" id="IPR058238">
    <property type="entry name" value="Lant_leader_dom"/>
</dbReference>
<proteinExistence type="predicted"/>
<dbReference type="AlphaFoldDB" id="A0A6I4NQ54"/>
<protein>
    <recommendedName>
        <fullName evidence="3">Class IIb bacteriocin, lactobin A/cerein 7B family</fullName>
    </recommendedName>
</protein>
<name>A0A6I4NQ54_9FLAO</name>
<dbReference type="RefSeq" id="WP_160376441.1">
    <property type="nucleotide sequence ID" value="NZ_WSTB01000015.1"/>
</dbReference>
<comment type="caution">
    <text evidence="1">The sequence shown here is derived from an EMBL/GenBank/DDBJ whole genome shotgun (WGS) entry which is preliminary data.</text>
</comment>
<dbReference type="Proteomes" id="UP000471501">
    <property type="component" value="Unassembled WGS sequence"/>
</dbReference>
<evidence type="ECO:0000313" key="2">
    <source>
        <dbReference type="Proteomes" id="UP000471501"/>
    </source>
</evidence>